<evidence type="ECO:0000313" key="2">
    <source>
        <dbReference type="EMBL" id="CAA2966687.1"/>
    </source>
</evidence>
<accession>A0A8S0QR97</accession>
<sequence>MVNGKVGNLLLPIINIRYCANQTRILKTDEAVYMIYKTDRVRMILYFVMIAGKESCDRNSSATPVSESLNQDDVVERKADIEKRLEHINSQIRVTGDKIDVSFLGSDSLNEQKFPGSVTEKQVDKALMDSRKSKKRGTPRLPCRTPERKTWGLRT</sequence>
<feature type="region of interest" description="Disordered" evidence="1">
    <location>
        <begin position="120"/>
        <end position="155"/>
    </location>
</feature>
<comment type="caution">
    <text evidence="2">The sequence shown here is derived from an EMBL/GenBank/DDBJ whole genome shotgun (WGS) entry which is preliminary data.</text>
</comment>
<keyword evidence="3" id="KW-1185">Reference proteome</keyword>
<proteinExistence type="predicted"/>
<dbReference type="AlphaFoldDB" id="A0A8S0QR97"/>
<feature type="compositionally biased region" description="Basic and acidic residues" evidence="1">
    <location>
        <begin position="121"/>
        <end position="131"/>
    </location>
</feature>
<dbReference type="Proteomes" id="UP000594638">
    <property type="component" value="Unassembled WGS sequence"/>
</dbReference>
<name>A0A8S0QR97_OLEEU</name>
<organism evidence="2 3">
    <name type="scientific">Olea europaea subsp. europaea</name>
    <dbReference type="NCBI Taxonomy" id="158383"/>
    <lineage>
        <taxon>Eukaryota</taxon>
        <taxon>Viridiplantae</taxon>
        <taxon>Streptophyta</taxon>
        <taxon>Embryophyta</taxon>
        <taxon>Tracheophyta</taxon>
        <taxon>Spermatophyta</taxon>
        <taxon>Magnoliopsida</taxon>
        <taxon>eudicotyledons</taxon>
        <taxon>Gunneridae</taxon>
        <taxon>Pentapetalae</taxon>
        <taxon>asterids</taxon>
        <taxon>lamiids</taxon>
        <taxon>Lamiales</taxon>
        <taxon>Oleaceae</taxon>
        <taxon>Oleeae</taxon>
        <taxon>Olea</taxon>
    </lineage>
</organism>
<gene>
    <name evidence="2" type="ORF">OLEA9_A007052</name>
</gene>
<protein>
    <submittedName>
        <fullName evidence="2">Uncharacterized protein</fullName>
    </submittedName>
</protein>
<evidence type="ECO:0000256" key="1">
    <source>
        <dbReference type="SAM" id="MobiDB-lite"/>
    </source>
</evidence>
<feature type="compositionally biased region" description="Basic and acidic residues" evidence="1">
    <location>
        <begin position="145"/>
        <end position="155"/>
    </location>
</feature>
<dbReference type="EMBL" id="CACTIH010001865">
    <property type="protein sequence ID" value="CAA2966687.1"/>
    <property type="molecule type" value="Genomic_DNA"/>
</dbReference>
<dbReference type="Gramene" id="OE9A007052T1">
    <property type="protein sequence ID" value="OE9A007052C1"/>
    <property type="gene ID" value="OE9A007052"/>
</dbReference>
<evidence type="ECO:0000313" key="3">
    <source>
        <dbReference type="Proteomes" id="UP000594638"/>
    </source>
</evidence>
<reference evidence="2 3" key="1">
    <citation type="submission" date="2019-12" db="EMBL/GenBank/DDBJ databases">
        <authorList>
            <person name="Alioto T."/>
            <person name="Alioto T."/>
            <person name="Gomez Garrido J."/>
        </authorList>
    </citation>
    <scope>NUCLEOTIDE SEQUENCE [LARGE SCALE GENOMIC DNA]</scope>
</reference>